<dbReference type="AlphaFoldDB" id="A0A0C3I7K1"/>
<gene>
    <name evidence="2" type="ORF">SU60_14440</name>
</gene>
<comment type="caution">
    <text evidence="2">The sequence shown here is derived from an EMBL/GenBank/DDBJ whole genome shotgun (WGS) entry which is preliminary data.</text>
</comment>
<evidence type="ECO:0000256" key="1">
    <source>
        <dbReference type="SAM" id="SignalP"/>
    </source>
</evidence>
<proteinExistence type="predicted"/>
<evidence type="ECO:0000313" key="2">
    <source>
        <dbReference type="EMBL" id="KIN10287.1"/>
    </source>
</evidence>
<keyword evidence="3" id="KW-1185">Reference proteome</keyword>
<accession>A0A0C3I7K1</accession>
<keyword evidence="1" id="KW-0732">Signal</keyword>
<dbReference type="STRING" id="50718.SU60_14440"/>
<sequence>MKKLLLATAIASLSFGASAVEFTETIDFDSLKSTDSKTIDLFGYVPERCLLRVKNNSFKDVLKNARNVHDDIGGNAQNDPVALGDLLAWCNYGSKLKLEVKATKLVGIGSSNLFKTIDYDVLIGGQPLGNTKDFGIFKKSEVKFYNDAEHLKNKASKRSIAIQPEDAGFAKHGKYFGKMTVSLSAIGPHFGY</sequence>
<evidence type="ECO:0000313" key="3">
    <source>
        <dbReference type="Proteomes" id="UP000031977"/>
    </source>
</evidence>
<dbReference type="OrthoDB" id="5877987at2"/>
<feature type="signal peptide" evidence="1">
    <location>
        <begin position="1"/>
        <end position="19"/>
    </location>
</feature>
<organism evidence="2 3">
    <name type="scientific">Vibrio mytili</name>
    <dbReference type="NCBI Taxonomy" id="50718"/>
    <lineage>
        <taxon>Bacteria</taxon>
        <taxon>Pseudomonadati</taxon>
        <taxon>Pseudomonadota</taxon>
        <taxon>Gammaproteobacteria</taxon>
        <taxon>Vibrionales</taxon>
        <taxon>Vibrionaceae</taxon>
        <taxon>Vibrio</taxon>
    </lineage>
</organism>
<protein>
    <submittedName>
        <fullName evidence="2">Uncharacterized protein</fullName>
    </submittedName>
</protein>
<reference evidence="2 3" key="1">
    <citation type="submission" date="2015-01" db="EMBL/GenBank/DDBJ databases">
        <title>Draft genome of Vibrio mytili type strain CAIM 528.</title>
        <authorList>
            <person name="Gonzalez-Castillo A."/>
            <person name="Gomez-Gil B."/>
            <person name="Enciso-Ibarra J."/>
        </authorList>
    </citation>
    <scope>NUCLEOTIDE SEQUENCE [LARGE SCALE GENOMIC DNA]</scope>
    <source>
        <strain evidence="2 3">CAIM 528</strain>
    </source>
</reference>
<feature type="chain" id="PRO_5002178878" evidence="1">
    <location>
        <begin position="20"/>
        <end position="192"/>
    </location>
</feature>
<dbReference type="RefSeq" id="WP_041156130.1">
    <property type="nucleotide sequence ID" value="NZ_CBCRVP010000009.1"/>
</dbReference>
<name>A0A0C3I7K1_9VIBR</name>
<dbReference type="EMBL" id="JXOK01000053">
    <property type="protein sequence ID" value="KIN10287.1"/>
    <property type="molecule type" value="Genomic_DNA"/>
</dbReference>
<dbReference type="Proteomes" id="UP000031977">
    <property type="component" value="Unassembled WGS sequence"/>
</dbReference>